<evidence type="ECO:0000313" key="6">
    <source>
        <dbReference type="EMBL" id="BAS83136.1"/>
    </source>
</evidence>
<feature type="non-terminal residue" evidence="6">
    <location>
        <position position="49"/>
    </location>
</feature>
<dbReference type="InterPro" id="IPR001975">
    <property type="entry name" value="Ribosomal_eL40_dom"/>
</dbReference>
<keyword evidence="2" id="KW-0963">Cytoplasm</keyword>
<dbReference type="GO" id="GO:1990904">
    <property type="term" value="C:ribonucleoprotein complex"/>
    <property type="evidence" value="ECO:0007669"/>
    <property type="project" value="UniProtKB-KW"/>
</dbReference>
<keyword evidence="7" id="KW-1185">Reference proteome</keyword>
<organism evidence="6 7">
    <name type="scientific">Oryza sativa subsp. japonica</name>
    <name type="common">Rice</name>
    <dbReference type="NCBI Taxonomy" id="39947"/>
    <lineage>
        <taxon>Eukaryota</taxon>
        <taxon>Viridiplantae</taxon>
        <taxon>Streptophyta</taxon>
        <taxon>Embryophyta</taxon>
        <taxon>Tracheophyta</taxon>
        <taxon>Spermatophyta</taxon>
        <taxon>Magnoliopsida</taxon>
        <taxon>Liliopsida</taxon>
        <taxon>Poales</taxon>
        <taxon>Poaceae</taxon>
        <taxon>BOP clade</taxon>
        <taxon>Oryzoideae</taxon>
        <taxon>Oryzeae</taxon>
        <taxon>Oryzinae</taxon>
        <taxon>Oryza</taxon>
        <taxon>Oryza sativa</taxon>
    </lineage>
</organism>
<feature type="domain" description="Large ribosomal subunit protein eL40" evidence="5">
    <location>
        <begin position="1"/>
        <end position="48"/>
    </location>
</feature>
<dbReference type="FunFam" id="4.10.1060.50:FF:000001">
    <property type="entry name" value="ubiquitin-60S ribosomal protein L40"/>
    <property type="match status" value="1"/>
</dbReference>
<dbReference type="SMART" id="SM01377">
    <property type="entry name" value="Ribosomal_L40e"/>
    <property type="match status" value="1"/>
</dbReference>
<gene>
    <name evidence="6" type="ordered locus">Os03g0234200</name>
    <name evidence="6" type="ORF">OSNPB_030234200</name>
</gene>
<evidence type="ECO:0000256" key="4">
    <source>
        <dbReference type="ARBA" id="ARBA00023274"/>
    </source>
</evidence>
<dbReference type="EMBL" id="AP014959">
    <property type="protein sequence ID" value="BAS83136.1"/>
    <property type="molecule type" value="Genomic_DNA"/>
</dbReference>
<dbReference type="Gramene" id="Os03t0234200-01">
    <property type="protein sequence ID" value="Os03t0234200-01"/>
    <property type="gene ID" value="Os03g0234200"/>
</dbReference>
<dbReference type="Proteomes" id="UP000059680">
    <property type="component" value="Chromosome 3"/>
</dbReference>
<dbReference type="Gene3D" id="4.10.1060.50">
    <property type="match status" value="1"/>
</dbReference>
<dbReference type="AlphaFoldDB" id="A0A0P0VV52"/>
<name>A0A0P0VV52_ORYSJ</name>
<sequence>SLQALARKYNQDKMICRKCYARLHPRAVNCRKKKCGHSNQLRPKKKIKN</sequence>
<dbReference type="GO" id="GO:0005840">
    <property type="term" value="C:ribosome"/>
    <property type="evidence" value="ECO:0007669"/>
    <property type="project" value="UniProtKB-KW"/>
</dbReference>
<evidence type="ECO:0000256" key="1">
    <source>
        <dbReference type="ARBA" id="ARBA00004496"/>
    </source>
</evidence>
<evidence type="ECO:0000313" key="7">
    <source>
        <dbReference type="Proteomes" id="UP000059680"/>
    </source>
</evidence>
<dbReference type="InterPro" id="IPR011332">
    <property type="entry name" value="Ribosomal_zn-bd"/>
</dbReference>
<dbReference type="GO" id="GO:0006412">
    <property type="term" value="P:translation"/>
    <property type="evidence" value="ECO:0007669"/>
    <property type="project" value="InterPro"/>
</dbReference>
<comment type="subcellular location">
    <subcellularLocation>
        <location evidence="1">Cytoplasm</location>
    </subcellularLocation>
</comment>
<accession>A0A0P0VV52</accession>
<evidence type="ECO:0000256" key="2">
    <source>
        <dbReference type="ARBA" id="ARBA00022490"/>
    </source>
</evidence>
<keyword evidence="3" id="KW-0689">Ribosomal protein</keyword>
<dbReference type="Pfam" id="PF01020">
    <property type="entry name" value="Ribosomal_L40e"/>
    <property type="match status" value="1"/>
</dbReference>
<reference evidence="6 7" key="2">
    <citation type="journal article" date="2013" name="Plant Cell Physiol.">
        <title>Rice Annotation Project Database (RAP-DB): an integrative and interactive database for rice genomics.</title>
        <authorList>
            <person name="Sakai H."/>
            <person name="Lee S.S."/>
            <person name="Tanaka T."/>
            <person name="Numa H."/>
            <person name="Kim J."/>
            <person name="Kawahara Y."/>
            <person name="Wakimoto H."/>
            <person name="Yang C.C."/>
            <person name="Iwamoto M."/>
            <person name="Abe T."/>
            <person name="Yamada Y."/>
            <person name="Muto A."/>
            <person name="Inokuchi H."/>
            <person name="Ikemura T."/>
            <person name="Matsumoto T."/>
            <person name="Sasaki T."/>
            <person name="Itoh T."/>
        </authorList>
    </citation>
    <scope>NUCLEOTIDE SEQUENCE [LARGE SCALE GENOMIC DNA]</scope>
    <source>
        <strain evidence="7">cv. Nipponbare</strain>
    </source>
</reference>
<dbReference type="SUPFAM" id="SSF57829">
    <property type="entry name" value="Zn-binding ribosomal proteins"/>
    <property type="match status" value="1"/>
</dbReference>
<proteinExistence type="predicted"/>
<dbReference type="eggNOG" id="KOG0003">
    <property type="taxonomic scope" value="Eukaryota"/>
</dbReference>
<dbReference type="InterPro" id="IPR038587">
    <property type="entry name" value="Ribosomal_eL40_sf"/>
</dbReference>
<evidence type="ECO:0000256" key="3">
    <source>
        <dbReference type="ARBA" id="ARBA00022980"/>
    </source>
</evidence>
<evidence type="ECO:0000259" key="5">
    <source>
        <dbReference type="SMART" id="SM01377"/>
    </source>
</evidence>
<dbReference type="GO" id="GO:0003735">
    <property type="term" value="F:structural constituent of ribosome"/>
    <property type="evidence" value="ECO:0007669"/>
    <property type="project" value="InterPro"/>
</dbReference>
<reference evidence="7" key="1">
    <citation type="journal article" date="2005" name="Nature">
        <title>The map-based sequence of the rice genome.</title>
        <authorList>
            <consortium name="International rice genome sequencing project (IRGSP)"/>
            <person name="Matsumoto T."/>
            <person name="Wu J."/>
            <person name="Kanamori H."/>
            <person name="Katayose Y."/>
            <person name="Fujisawa M."/>
            <person name="Namiki N."/>
            <person name="Mizuno H."/>
            <person name="Yamamoto K."/>
            <person name="Antonio B.A."/>
            <person name="Baba T."/>
            <person name="Sakata K."/>
            <person name="Nagamura Y."/>
            <person name="Aoki H."/>
            <person name="Arikawa K."/>
            <person name="Arita K."/>
            <person name="Bito T."/>
            <person name="Chiden Y."/>
            <person name="Fujitsuka N."/>
            <person name="Fukunaka R."/>
            <person name="Hamada M."/>
            <person name="Harada C."/>
            <person name="Hayashi A."/>
            <person name="Hijishita S."/>
            <person name="Honda M."/>
            <person name="Hosokawa S."/>
            <person name="Ichikawa Y."/>
            <person name="Idonuma A."/>
            <person name="Iijima M."/>
            <person name="Ikeda M."/>
            <person name="Ikeno M."/>
            <person name="Ito K."/>
            <person name="Ito S."/>
            <person name="Ito T."/>
            <person name="Ito Y."/>
            <person name="Ito Y."/>
            <person name="Iwabuchi A."/>
            <person name="Kamiya K."/>
            <person name="Karasawa W."/>
            <person name="Kurita K."/>
            <person name="Katagiri S."/>
            <person name="Kikuta A."/>
            <person name="Kobayashi H."/>
            <person name="Kobayashi N."/>
            <person name="Machita K."/>
            <person name="Maehara T."/>
            <person name="Masukawa M."/>
            <person name="Mizubayashi T."/>
            <person name="Mukai Y."/>
            <person name="Nagasaki H."/>
            <person name="Nagata Y."/>
            <person name="Naito S."/>
            <person name="Nakashima M."/>
            <person name="Nakama Y."/>
            <person name="Nakamichi Y."/>
            <person name="Nakamura M."/>
            <person name="Meguro A."/>
            <person name="Negishi M."/>
            <person name="Ohta I."/>
            <person name="Ohta T."/>
            <person name="Okamoto M."/>
            <person name="Ono N."/>
            <person name="Saji S."/>
            <person name="Sakaguchi M."/>
            <person name="Sakai K."/>
            <person name="Shibata M."/>
            <person name="Shimokawa T."/>
            <person name="Song J."/>
            <person name="Takazaki Y."/>
            <person name="Terasawa K."/>
            <person name="Tsugane M."/>
            <person name="Tsuji K."/>
            <person name="Ueda S."/>
            <person name="Waki K."/>
            <person name="Yamagata H."/>
            <person name="Yamamoto M."/>
            <person name="Yamamoto S."/>
            <person name="Yamane H."/>
            <person name="Yoshiki S."/>
            <person name="Yoshihara R."/>
            <person name="Yukawa K."/>
            <person name="Zhong H."/>
            <person name="Yano M."/>
            <person name="Yuan Q."/>
            <person name="Ouyang S."/>
            <person name="Liu J."/>
            <person name="Jones K.M."/>
            <person name="Gansberger K."/>
            <person name="Moffat K."/>
            <person name="Hill J."/>
            <person name="Bera J."/>
            <person name="Fadrosh D."/>
            <person name="Jin S."/>
            <person name="Johri S."/>
            <person name="Kim M."/>
            <person name="Overton L."/>
            <person name="Reardon M."/>
            <person name="Tsitrin T."/>
            <person name="Vuong H."/>
            <person name="Weaver B."/>
            <person name="Ciecko A."/>
            <person name="Tallon L."/>
            <person name="Jackson J."/>
            <person name="Pai G."/>
            <person name="Aken S.V."/>
            <person name="Utterback T."/>
            <person name="Reidmuller S."/>
            <person name="Feldblyum T."/>
            <person name="Hsiao J."/>
            <person name="Zismann V."/>
            <person name="Iobst S."/>
            <person name="de Vazeille A.R."/>
            <person name="Buell C.R."/>
            <person name="Ying K."/>
            <person name="Li Y."/>
            <person name="Lu T."/>
            <person name="Huang Y."/>
            <person name="Zhao Q."/>
            <person name="Feng Q."/>
            <person name="Zhang L."/>
            <person name="Zhu J."/>
            <person name="Weng Q."/>
            <person name="Mu J."/>
            <person name="Lu Y."/>
            <person name="Fan D."/>
            <person name="Liu Y."/>
            <person name="Guan J."/>
            <person name="Zhang Y."/>
            <person name="Yu S."/>
            <person name="Liu X."/>
            <person name="Zhang Y."/>
            <person name="Hong G."/>
            <person name="Han B."/>
            <person name="Choisne N."/>
            <person name="Demange N."/>
            <person name="Orjeda G."/>
            <person name="Samain S."/>
            <person name="Cattolico L."/>
            <person name="Pelletier E."/>
            <person name="Couloux A."/>
            <person name="Segurens B."/>
            <person name="Wincker P."/>
            <person name="D'Hont A."/>
            <person name="Scarpelli C."/>
            <person name="Weissenbach J."/>
            <person name="Salanoubat M."/>
            <person name="Quetier F."/>
            <person name="Yu Y."/>
            <person name="Kim H.R."/>
            <person name="Rambo T."/>
            <person name="Currie J."/>
            <person name="Collura K."/>
            <person name="Luo M."/>
            <person name="Yang T."/>
            <person name="Ammiraju J.S.S."/>
            <person name="Engler F."/>
            <person name="Soderlund C."/>
            <person name="Wing R.A."/>
            <person name="Palmer L.E."/>
            <person name="de la Bastide M."/>
            <person name="Spiegel L."/>
            <person name="Nascimento L."/>
            <person name="Zutavern T."/>
            <person name="O'Shaughnessy A."/>
            <person name="Dike S."/>
            <person name="Dedhia N."/>
            <person name="Preston R."/>
            <person name="Balija V."/>
            <person name="McCombie W.R."/>
            <person name="Chow T."/>
            <person name="Chen H."/>
            <person name="Chung M."/>
            <person name="Chen C."/>
            <person name="Shaw J."/>
            <person name="Wu H."/>
            <person name="Hsiao K."/>
            <person name="Chao Y."/>
            <person name="Chu M."/>
            <person name="Cheng C."/>
            <person name="Hour A."/>
            <person name="Lee P."/>
            <person name="Lin S."/>
            <person name="Lin Y."/>
            <person name="Liou J."/>
            <person name="Liu S."/>
            <person name="Hsing Y."/>
            <person name="Raghuvanshi S."/>
            <person name="Mohanty A."/>
            <person name="Bharti A.K."/>
            <person name="Gaur A."/>
            <person name="Gupta V."/>
            <person name="Kumar D."/>
            <person name="Ravi V."/>
            <person name="Vij S."/>
            <person name="Kapur A."/>
            <person name="Khurana P."/>
            <person name="Khurana P."/>
            <person name="Khurana J.P."/>
            <person name="Tyagi A.K."/>
            <person name="Gaikwad K."/>
            <person name="Singh A."/>
            <person name="Dalal V."/>
            <person name="Srivastava S."/>
            <person name="Dixit A."/>
            <person name="Pal A.K."/>
            <person name="Ghazi I.A."/>
            <person name="Yadav M."/>
            <person name="Pandit A."/>
            <person name="Bhargava A."/>
            <person name="Sureshbabu K."/>
            <person name="Batra K."/>
            <person name="Sharma T.R."/>
            <person name="Mohapatra T."/>
            <person name="Singh N.K."/>
            <person name="Messing J."/>
            <person name="Nelson A.B."/>
            <person name="Fuks G."/>
            <person name="Kavchok S."/>
            <person name="Keizer G."/>
            <person name="Linton E."/>
            <person name="Llaca V."/>
            <person name="Song R."/>
            <person name="Tanyolac B."/>
            <person name="Young S."/>
            <person name="Ho-Il K."/>
            <person name="Hahn J.H."/>
            <person name="Sangsakoo G."/>
            <person name="Vanavichit A."/>
            <person name="de Mattos Luiz.A.T."/>
            <person name="Zimmer P.D."/>
            <person name="Malone G."/>
            <person name="Dellagostin O."/>
            <person name="de Oliveira A.C."/>
            <person name="Bevan M."/>
            <person name="Bancroft I."/>
            <person name="Minx P."/>
            <person name="Cordum H."/>
            <person name="Wilson R."/>
            <person name="Cheng Z."/>
            <person name="Jin W."/>
            <person name="Jiang J."/>
            <person name="Leong S.A."/>
            <person name="Iwama H."/>
            <person name="Gojobori T."/>
            <person name="Itoh T."/>
            <person name="Niimura Y."/>
            <person name="Fujii Y."/>
            <person name="Habara T."/>
            <person name="Sakai H."/>
            <person name="Sato Y."/>
            <person name="Wilson G."/>
            <person name="Kumar K."/>
            <person name="McCouch S."/>
            <person name="Juretic N."/>
            <person name="Hoen D."/>
            <person name="Wright S."/>
            <person name="Bruskiewich R."/>
            <person name="Bureau T."/>
            <person name="Miyao A."/>
            <person name="Hirochika H."/>
            <person name="Nishikawa T."/>
            <person name="Kadowaki K."/>
            <person name="Sugiura M."/>
            <person name="Burr B."/>
            <person name="Sasaki T."/>
        </authorList>
    </citation>
    <scope>NUCLEOTIDE SEQUENCE [LARGE SCALE GENOMIC DNA]</scope>
    <source>
        <strain evidence="7">cv. Nipponbare</strain>
    </source>
</reference>
<keyword evidence="4" id="KW-0687">Ribonucleoprotein</keyword>
<protein>
    <submittedName>
        <fullName evidence="6">Os03g0234200 protein</fullName>
    </submittedName>
</protein>
<dbReference type="GO" id="GO:0009536">
    <property type="term" value="C:plastid"/>
    <property type="evidence" value="ECO:0007669"/>
    <property type="project" value="UniProtKB-ARBA"/>
</dbReference>
<reference evidence="6 7" key="3">
    <citation type="journal article" date="2013" name="Rice">
        <title>Improvement of the Oryza sativa Nipponbare reference genome using next generation sequence and optical map data.</title>
        <authorList>
            <person name="Kawahara Y."/>
            <person name="de la Bastide M."/>
            <person name="Hamilton J.P."/>
            <person name="Kanamori H."/>
            <person name="McCombie W.R."/>
            <person name="Ouyang S."/>
            <person name="Schwartz D.C."/>
            <person name="Tanaka T."/>
            <person name="Wu J."/>
            <person name="Zhou S."/>
            <person name="Childs K.L."/>
            <person name="Davidson R.M."/>
            <person name="Lin H."/>
            <person name="Quesada-Ocampo L."/>
            <person name="Vaillancourt B."/>
            <person name="Sakai H."/>
            <person name="Lee S.S."/>
            <person name="Kim J."/>
            <person name="Numa H."/>
            <person name="Itoh T."/>
            <person name="Buell C.R."/>
            <person name="Matsumoto T."/>
        </authorList>
    </citation>
    <scope>NUCLEOTIDE SEQUENCE [LARGE SCALE GENOMIC DNA]</scope>
    <source>
        <strain evidence="7">cv. Nipponbare</strain>
    </source>
</reference>